<gene>
    <name evidence="1" type="ORF">F4694_003260</name>
</gene>
<sequence>MIVYHGSIKNFQNFNKETVVQNLGNDINTIGFWFTSDIHTAKPFATGSETVIEKSKKEFWENGEPKIVQYKKPSSGYIYKVYVDEPNLKIYESNTEESYDLFMRERDQFCDYLGTKKRNVTWKDGAILLNKEEANTAFRKSLIKQGYEGLLIKKALIHNMMTDLYCIFSEDSLLITEVIPLDV</sequence>
<evidence type="ECO:0000313" key="1">
    <source>
        <dbReference type="EMBL" id="NYE06480.1"/>
    </source>
</evidence>
<reference evidence="2" key="1">
    <citation type="submission" date="2020-07" db="EMBL/GenBank/DDBJ databases">
        <authorList>
            <person name="Partida-Martinez L."/>
            <person name="Huntemann M."/>
            <person name="Clum A."/>
            <person name="Wang J."/>
            <person name="Palaniappan K."/>
            <person name="Ritter S."/>
            <person name="Chen I.-M."/>
            <person name="Stamatis D."/>
            <person name="Reddy T."/>
            <person name="O'Malley R."/>
            <person name="Daum C."/>
            <person name="Shapiro N."/>
            <person name="Ivanova N."/>
            <person name="Kyrpides N."/>
            <person name="Woyke T."/>
        </authorList>
    </citation>
    <scope>NUCLEOTIDE SEQUENCE [LARGE SCALE GENOMIC DNA]</scope>
    <source>
        <strain evidence="2">AT2.8</strain>
    </source>
</reference>
<dbReference type="AlphaFoldDB" id="A0A852TCD9"/>
<accession>A0A852TCD9</accession>
<organism evidence="1 2">
    <name type="scientific">Neobacillus niacini</name>
    <dbReference type="NCBI Taxonomy" id="86668"/>
    <lineage>
        <taxon>Bacteria</taxon>
        <taxon>Bacillati</taxon>
        <taxon>Bacillota</taxon>
        <taxon>Bacilli</taxon>
        <taxon>Bacillales</taxon>
        <taxon>Bacillaceae</taxon>
        <taxon>Neobacillus</taxon>
    </lineage>
</organism>
<comment type="caution">
    <text evidence="1">The sequence shown here is derived from an EMBL/GenBank/DDBJ whole genome shotgun (WGS) entry which is preliminary data.</text>
</comment>
<dbReference type="EMBL" id="JACCBX010000006">
    <property type="protein sequence ID" value="NYE06480.1"/>
    <property type="molecule type" value="Genomic_DNA"/>
</dbReference>
<proteinExistence type="predicted"/>
<evidence type="ECO:0000313" key="2">
    <source>
        <dbReference type="Proteomes" id="UP000548423"/>
    </source>
</evidence>
<evidence type="ECO:0008006" key="3">
    <source>
        <dbReference type="Google" id="ProtNLM"/>
    </source>
</evidence>
<protein>
    <recommendedName>
        <fullName evidence="3">DUF3990 domain-containing protein</fullName>
    </recommendedName>
</protein>
<name>A0A852TCD9_9BACI</name>
<dbReference type="Proteomes" id="UP000548423">
    <property type="component" value="Unassembled WGS sequence"/>
</dbReference>
<reference evidence="2" key="2">
    <citation type="submission" date="2020-08" db="EMBL/GenBank/DDBJ databases">
        <title>The Agave Microbiome: Exploring the role of microbial communities in plant adaptations to desert environments.</title>
        <authorList>
            <person name="Partida-Martinez L.P."/>
        </authorList>
    </citation>
    <scope>NUCLEOTIDE SEQUENCE [LARGE SCALE GENOMIC DNA]</scope>
    <source>
        <strain evidence="2">AT2.8</strain>
    </source>
</reference>